<organism evidence="1 2">
    <name type="scientific">Mycolicibacterium fortuitum</name>
    <name type="common">Mycobacterium fortuitum</name>
    <dbReference type="NCBI Taxonomy" id="1766"/>
    <lineage>
        <taxon>Bacteria</taxon>
        <taxon>Bacillati</taxon>
        <taxon>Actinomycetota</taxon>
        <taxon>Actinomycetes</taxon>
        <taxon>Mycobacteriales</taxon>
        <taxon>Mycobacteriaceae</taxon>
        <taxon>Mycolicibacterium</taxon>
    </lineage>
</organism>
<protein>
    <recommendedName>
        <fullName evidence="3">HEAT repeat domain-containing protein</fullName>
    </recommendedName>
</protein>
<dbReference type="KEGG" id="mft:XA26_39670"/>
<dbReference type="InterPro" id="IPR004155">
    <property type="entry name" value="PBS_lyase_HEAT"/>
</dbReference>
<evidence type="ECO:0000313" key="2">
    <source>
        <dbReference type="Proteomes" id="UP000057134"/>
    </source>
</evidence>
<gene>
    <name evidence="1" type="ORF">XA26_39670</name>
</gene>
<proteinExistence type="predicted"/>
<evidence type="ECO:0000313" key="1">
    <source>
        <dbReference type="EMBL" id="ALI27779.1"/>
    </source>
</evidence>
<dbReference type="EMBL" id="CP011269">
    <property type="protein sequence ID" value="ALI27779.1"/>
    <property type="molecule type" value="Genomic_DNA"/>
</dbReference>
<reference evidence="1 2" key="1">
    <citation type="journal article" date="2015" name="MBio">
        <title>Enzymatic Degradation of Phenazines Can Generate Energy and Protect Sensitive Organisms from Toxicity.</title>
        <authorList>
            <person name="Costa K.C."/>
            <person name="Bergkessel M."/>
            <person name="Saunders S."/>
            <person name="Korlach J."/>
            <person name="Newman D.K."/>
        </authorList>
    </citation>
    <scope>NUCLEOTIDE SEQUENCE [LARGE SCALE GENOMIC DNA]</scope>
    <source>
        <strain evidence="1 2">CT6</strain>
    </source>
</reference>
<dbReference type="SMART" id="SM00567">
    <property type="entry name" value="EZ_HEAT"/>
    <property type="match status" value="2"/>
</dbReference>
<dbReference type="SUPFAM" id="SSF48371">
    <property type="entry name" value="ARM repeat"/>
    <property type="match status" value="1"/>
</dbReference>
<dbReference type="InterPro" id="IPR016024">
    <property type="entry name" value="ARM-type_fold"/>
</dbReference>
<sequence length="501" mass="54493">MQGLGRPGDDLLADLAAAMAEADRGGSLYEAANILAQLAADRAELDKVMPVLSSVRPRTWLRLDTALRKSWQPSHRWRQIIEAAWHRSDSAALLLTACSGDGRQRQRVVNSRPMCGDQRLLPLLLIRAADWAEPVRVDAAAALPAALAAADPESLIQAAGVAMAMRDWRRGEHAVAAVTEALRMRTDGTLDAARMSNDVHVRRLGYCVWLEQAPDSMTVVEAALTERDNVCQSLCVEAVVRSAVGHRPDMLERLLGARFTRVRAEALAGLVQIGHPEAGEPLLADRSAAVRATAQWAVRRAGRDAAERYRELLLSVDDSGLRGVVAGLGECGTIDDAESVCGYLGHARPRVRAEAVRAMRRLGGPLEKIAGMLTDPAPIVVRAALAALRGQPHLPPTDLLWELLQADQPRHVRRAAFSLLVGRGNWTRIEADLRSVVDVDDNLRAYASADLSGWLDREASTAYRMPHPTTLDRLGPLIDAAEPSIGAHEARLLRWHLGLSD</sequence>
<dbReference type="Gene3D" id="1.25.10.10">
    <property type="entry name" value="Leucine-rich Repeat Variant"/>
    <property type="match status" value="1"/>
</dbReference>
<dbReference type="STRING" id="1766.XA26_39670"/>
<dbReference type="PATRIC" id="fig|1766.6.peg.3944"/>
<dbReference type="AlphaFoldDB" id="A0A0N9Y8X1"/>
<dbReference type="Proteomes" id="UP000057134">
    <property type="component" value="Chromosome"/>
</dbReference>
<dbReference type="RefSeq" id="WP_157888950.1">
    <property type="nucleotide sequence ID" value="NZ_CP011269.1"/>
</dbReference>
<name>A0A0N9Y8X1_MYCFO</name>
<dbReference type="InterPro" id="IPR011989">
    <property type="entry name" value="ARM-like"/>
</dbReference>
<keyword evidence="2" id="KW-1185">Reference proteome</keyword>
<accession>A0A0N9Y8X1</accession>
<evidence type="ECO:0008006" key="3">
    <source>
        <dbReference type="Google" id="ProtNLM"/>
    </source>
</evidence>